<keyword evidence="4 7" id="KW-0472">Membrane</keyword>
<dbReference type="Proteomes" id="UP000799438">
    <property type="component" value="Unassembled WGS sequence"/>
</dbReference>
<comment type="subcellular location">
    <subcellularLocation>
        <location evidence="1">Membrane</location>
        <topology evidence="1">Multi-pass membrane protein</topology>
    </subcellularLocation>
</comment>
<keyword evidence="10" id="KW-1185">Reference proteome</keyword>
<proteinExistence type="inferred from homology"/>
<evidence type="ECO:0000256" key="4">
    <source>
        <dbReference type="ARBA" id="ARBA00023136"/>
    </source>
</evidence>
<name>A0A6A6BFB4_9PEZI</name>
<dbReference type="Pfam" id="PF20684">
    <property type="entry name" value="Fung_rhodopsin"/>
    <property type="match status" value="1"/>
</dbReference>
<feature type="domain" description="Rhodopsin" evidence="8">
    <location>
        <begin position="18"/>
        <end position="259"/>
    </location>
</feature>
<dbReference type="OrthoDB" id="444631at2759"/>
<evidence type="ECO:0000256" key="1">
    <source>
        <dbReference type="ARBA" id="ARBA00004141"/>
    </source>
</evidence>
<organism evidence="9 10">
    <name type="scientific">Aplosporella prunicola CBS 121167</name>
    <dbReference type="NCBI Taxonomy" id="1176127"/>
    <lineage>
        <taxon>Eukaryota</taxon>
        <taxon>Fungi</taxon>
        <taxon>Dikarya</taxon>
        <taxon>Ascomycota</taxon>
        <taxon>Pezizomycotina</taxon>
        <taxon>Dothideomycetes</taxon>
        <taxon>Dothideomycetes incertae sedis</taxon>
        <taxon>Botryosphaeriales</taxon>
        <taxon>Aplosporellaceae</taxon>
        <taxon>Aplosporella</taxon>
    </lineage>
</organism>
<dbReference type="EMBL" id="ML995483">
    <property type="protein sequence ID" value="KAF2142859.1"/>
    <property type="molecule type" value="Genomic_DNA"/>
</dbReference>
<dbReference type="PANTHER" id="PTHR33048:SF47">
    <property type="entry name" value="INTEGRAL MEMBRANE PROTEIN-RELATED"/>
    <property type="match status" value="1"/>
</dbReference>
<gene>
    <name evidence="9" type="ORF">K452DRAFT_286486</name>
</gene>
<dbReference type="InterPro" id="IPR052337">
    <property type="entry name" value="SAT4-like"/>
</dbReference>
<feature type="transmembrane region" description="Helical" evidence="7">
    <location>
        <begin position="192"/>
        <end position="210"/>
    </location>
</feature>
<evidence type="ECO:0000313" key="9">
    <source>
        <dbReference type="EMBL" id="KAF2142859.1"/>
    </source>
</evidence>
<protein>
    <recommendedName>
        <fullName evidence="8">Rhodopsin domain-containing protein</fullName>
    </recommendedName>
</protein>
<evidence type="ECO:0000256" key="5">
    <source>
        <dbReference type="ARBA" id="ARBA00038359"/>
    </source>
</evidence>
<evidence type="ECO:0000259" key="8">
    <source>
        <dbReference type="Pfam" id="PF20684"/>
    </source>
</evidence>
<feature type="transmembrane region" description="Helical" evidence="7">
    <location>
        <begin position="157"/>
        <end position="180"/>
    </location>
</feature>
<dbReference type="AlphaFoldDB" id="A0A6A6BFB4"/>
<feature type="region of interest" description="Disordered" evidence="6">
    <location>
        <begin position="269"/>
        <end position="289"/>
    </location>
</feature>
<feature type="transmembrane region" description="Helical" evidence="7">
    <location>
        <begin position="35"/>
        <end position="54"/>
    </location>
</feature>
<evidence type="ECO:0000313" key="10">
    <source>
        <dbReference type="Proteomes" id="UP000799438"/>
    </source>
</evidence>
<evidence type="ECO:0000256" key="6">
    <source>
        <dbReference type="SAM" id="MobiDB-lite"/>
    </source>
</evidence>
<feature type="transmembrane region" description="Helical" evidence="7">
    <location>
        <begin position="75"/>
        <end position="102"/>
    </location>
</feature>
<evidence type="ECO:0000256" key="2">
    <source>
        <dbReference type="ARBA" id="ARBA00022692"/>
    </source>
</evidence>
<dbReference type="GeneID" id="54297798"/>
<feature type="transmembrane region" description="Helical" evidence="7">
    <location>
        <begin position="114"/>
        <end position="136"/>
    </location>
</feature>
<sequence length="376" mass="42991">MTICNIVCACIVLFFVSLRLYTRTRIVNYMGPDDYILLFALAIWFTDMSLFQVLTQWGMGKHLWDVSQAILSPGFLRLWVIAAIVYSGAILFIKLSILFFYRHLFPVDQFSLKWWLVTIFTVGYSVGGICASLFACTPMRASWDMNIKEYHCIDKSAFYIVNAVLNSFSDLLILALPLPVVWKLGLDTRQKITLSIVFTLGSLSCIISIVRLKAIILYMRHADRDITYDLQEICLWSEIETTVCMVCACVPTLRPFMRRHFGFFASMDSGPSSTPNKRDPLDKTVGRDNHNRKFFSANMYAKSRARGEDLELRFQKNAGEAIVTVSDSRDYDAESTDRIIDVERGSSECEDERECRENPFGIKVQQSYQVSSSLAR</sequence>
<evidence type="ECO:0000256" key="7">
    <source>
        <dbReference type="SAM" id="Phobius"/>
    </source>
</evidence>
<feature type="compositionally biased region" description="Basic and acidic residues" evidence="6">
    <location>
        <begin position="276"/>
        <end position="289"/>
    </location>
</feature>
<dbReference type="PANTHER" id="PTHR33048">
    <property type="entry name" value="PTH11-LIKE INTEGRAL MEMBRANE PROTEIN (AFU_ORTHOLOGUE AFUA_5G11245)"/>
    <property type="match status" value="1"/>
</dbReference>
<dbReference type="GO" id="GO:0016020">
    <property type="term" value="C:membrane"/>
    <property type="evidence" value="ECO:0007669"/>
    <property type="project" value="UniProtKB-SubCell"/>
</dbReference>
<evidence type="ECO:0000256" key="3">
    <source>
        <dbReference type="ARBA" id="ARBA00022989"/>
    </source>
</evidence>
<dbReference type="RefSeq" id="XP_033398571.1">
    <property type="nucleotide sequence ID" value="XM_033540302.1"/>
</dbReference>
<keyword evidence="3 7" id="KW-1133">Transmembrane helix</keyword>
<keyword evidence="2 7" id="KW-0812">Transmembrane</keyword>
<comment type="similarity">
    <text evidence="5">Belongs to the SAT4 family.</text>
</comment>
<reference evidence="9" key="1">
    <citation type="journal article" date="2020" name="Stud. Mycol.">
        <title>101 Dothideomycetes genomes: a test case for predicting lifestyles and emergence of pathogens.</title>
        <authorList>
            <person name="Haridas S."/>
            <person name="Albert R."/>
            <person name="Binder M."/>
            <person name="Bloem J."/>
            <person name="Labutti K."/>
            <person name="Salamov A."/>
            <person name="Andreopoulos B."/>
            <person name="Baker S."/>
            <person name="Barry K."/>
            <person name="Bills G."/>
            <person name="Bluhm B."/>
            <person name="Cannon C."/>
            <person name="Castanera R."/>
            <person name="Culley D."/>
            <person name="Daum C."/>
            <person name="Ezra D."/>
            <person name="Gonzalez J."/>
            <person name="Henrissat B."/>
            <person name="Kuo A."/>
            <person name="Liang C."/>
            <person name="Lipzen A."/>
            <person name="Lutzoni F."/>
            <person name="Magnuson J."/>
            <person name="Mondo S."/>
            <person name="Nolan M."/>
            <person name="Ohm R."/>
            <person name="Pangilinan J."/>
            <person name="Park H.-J."/>
            <person name="Ramirez L."/>
            <person name="Alfaro M."/>
            <person name="Sun H."/>
            <person name="Tritt A."/>
            <person name="Yoshinaga Y."/>
            <person name="Zwiers L.-H."/>
            <person name="Turgeon B."/>
            <person name="Goodwin S."/>
            <person name="Spatafora J."/>
            <person name="Crous P."/>
            <person name="Grigoriev I."/>
        </authorList>
    </citation>
    <scope>NUCLEOTIDE SEQUENCE</scope>
    <source>
        <strain evidence="9">CBS 121167</strain>
    </source>
</reference>
<dbReference type="InterPro" id="IPR049326">
    <property type="entry name" value="Rhodopsin_dom_fungi"/>
</dbReference>
<accession>A0A6A6BFB4</accession>